<evidence type="ECO:0000313" key="1">
    <source>
        <dbReference type="EMBL" id="ANM45859.1"/>
    </source>
</evidence>
<name>A0A192Y7N5_9CAUD</name>
<keyword evidence="2" id="KW-1185">Reference proteome</keyword>
<dbReference type="RefSeq" id="YP_009284641.1">
    <property type="nucleotide sequence ID" value="NC_031050.1"/>
</dbReference>
<accession>A0A192Y7N5</accession>
<dbReference type="EMBL" id="KX130668">
    <property type="protein sequence ID" value="ANM45859.1"/>
    <property type="molecule type" value="Genomic_DNA"/>
</dbReference>
<sequence>MSMNAIANITVDLKAKIQYTIPESGTFLFAWAYRDQPFAATYQWRSGELAVMTDSGYEIAGVGAAEEYYPLPDLNRIVAGEDTASKFIAIVVIDAA</sequence>
<reference evidence="1 2" key="1">
    <citation type="submission" date="2016-04" db="EMBL/GenBank/DDBJ databases">
        <title>Complete Genome of E. coli phage vB_EcoS_NBD2.</title>
        <authorList>
            <person name="Truncaite L."/>
            <person name="Kaliniene L."/>
            <person name="Zajanckauskaite A."/>
            <person name="Meskys R."/>
        </authorList>
    </citation>
    <scope>NUCLEOTIDE SEQUENCE [LARGE SCALE GENOMIC DNA]</scope>
</reference>
<proteinExistence type="predicted"/>
<protein>
    <submittedName>
        <fullName evidence="1">Uncharacterized protein</fullName>
    </submittedName>
</protein>
<dbReference type="GeneID" id="29079447"/>
<organism evidence="1 2">
    <name type="scientific">Escherichia phage vB_EcoS_NBD2</name>
    <dbReference type="NCBI Taxonomy" id="1852563"/>
    <lineage>
        <taxon>Viruses</taxon>
        <taxon>Duplodnaviria</taxon>
        <taxon>Heunggongvirae</taxon>
        <taxon>Uroviricota</taxon>
        <taxon>Caudoviricetes</taxon>
        <taxon>Drexlerviridae</taxon>
        <taxon>Vilniusvirus</taxon>
        <taxon>Vilniusvirus NBD2</taxon>
    </lineage>
</organism>
<dbReference type="KEGG" id="vg:29079447"/>
<dbReference type="Proteomes" id="UP000202254">
    <property type="component" value="Segment"/>
</dbReference>
<gene>
    <name evidence="1" type="ORF">NBD2_17</name>
</gene>
<evidence type="ECO:0000313" key="2">
    <source>
        <dbReference type="Proteomes" id="UP000202254"/>
    </source>
</evidence>